<dbReference type="RefSeq" id="WP_171833675.1">
    <property type="nucleotide sequence ID" value="NZ_CP053708.1"/>
</dbReference>
<dbReference type="PANTHER" id="PTHR11662">
    <property type="entry name" value="SOLUTE CARRIER FAMILY 17"/>
    <property type="match status" value="1"/>
</dbReference>
<keyword evidence="3 5" id="KW-1133">Transmembrane helix</keyword>
<feature type="transmembrane region" description="Helical" evidence="5">
    <location>
        <begin position="235"/>
        <end position="253"/>
    </location>
</feature>
<feature type="transmembrane region" description="Helical" evidence="5">
    <location>
        <begin position="333"/>
        <end position="358"/>
    </location>
</feature>
<dbReference type="PROSITE" id="PS50850">
    <property type="entry name" value="MFS"/>
    <property type="match status" value="1"/>
</dbReference>
<accession>A0A6M8HUG7</accession>
<evidence type="ECO:0000256" key="2">
    <source>
        <dbReference type="ARBA" id="ARBA00022692"/>
    </source>
</evidence>
<feature type="transmembrane region" description="Helical" evidence="5">
    <location>
        <begin position="370"/>
        <end position="391"/>
    </location>
</feature>
<sequence>MQTQSPRSTAIADTTRARRLRRIRVIALGLLVIAGCVNYLDRSAVAIANAPIRESLGLSRIEMGILLSAFSWSYGLSQIPVGMLIDRYGPRRLLTIGLCVWSVAQAAAGMVGGLIPFIGARLALGIGESPLYLAGTKVCTAWWGPRDRALPIGIFNASSALGPAIAPPLLTLLMLAFGWRIAFIVIGASGLVVAVAWHALYRDPKPGERPFADTPATIADSEPTSWRDLLRTRTSWAMALGFFGVVYTIWLYGSWLPDYLHSVLHLTLRQVGIWAAVPQLCGFGGALLGGAISHALGRRGVSPIASCTRPLIAAMLLGAAATLGLAFCHAAGPAIILASLALFCANLASSCGWALAAVATTSGSVATLEAIQNVGGSIGGALAPIVTGGVVQATGSFTPALVTGAAIGMSAAFVYWIGVRDPNARTAL</sequence>
<protein>
    <submittedName>
        <fullName evidence="7">MFS transporter</fullName>
    </submittedName>
</protein>
<dbReference type="GO" id="GO:0016020">
    <property type="term" value="C:membrane"/>
    <property type="evidence" value="ECO:0007669"/>
    <property type="project" value="UniProtKB-SubCell"/>
</dbReference>
<dbReference type="GO" id="GO:0022857">
    <property type="term" value="F:transmembrane transporter activity"/>
    <property type="evidence" value="ECO:0007669"/>
    <property type="project" value="InterPro"/>
</dbReference>
<evidence type="ECO:0000259" key="6">
    <source>
        <dbReference type="PROSITE" id="PS50850"/>
    </source>
</evidence>
<dbReference type="CDD" id="cd17319">
    <property type="entry name" value="MFS_ExuT_GudP_like"/>
    <property type="match status" value="1"/>
</dbReference>
<feature type="transmembrane region" description="Helical" evidence="5">
    <location>
        <begin position="93"/>
        <end position="118"/>
    </location>
</feature>
<dbReference type="AlphaFoldDB" id="A0A6M8HUG7"/>
<evidence type="ECO:0000256" key="1">
    <source>
        <dbReference type="ARBA" id="ARBA00004141"/>
    </source>
</evidence>
<keyword evidence="2 5" id="KW-0812">Transmembrane</keyword>
<comment type="subcellular location">
    <subcellularLocation>
        <location evidence="1">Membrane</location>
        <topology evidence="1">Multi-pass membrane protein</topology>
    </subcellularLocation>
</comment>
<name>A0A6M8HUG7_9PROT</name>
<evidence type="ECO:0000256" key="3">
    <source>
        <dbReference type="ARBA" id="ARBA00022989"/>
    </source>
</evidence>
<reference evidence="7 8" key="1">
    <citation type="journal article" date="2014" name="World J. Microbiol. Biotechnol.">
        <title>Biodiversity and physiological characteristics of Antarctic and Arctic lichens-associated bacteria.</title>
        <authorList>
            <person name="Lee Y.M."/>
            <person name="Kim E.H."/>
            <person name="Lee H.K."/>
            <person name="Hong S.G."/>
        </authorList>
    </citation>
    <scope>NUCLEOTIDE SEQUENCE [LARGE SCALE GENOMIC DNA]</scope>
    <source>
        <strain evidence="7 8">PAMC 26569</strain>
    </source>
</reference>
<feature type="transmembrane region" description="Helical" evidence="5">
    <location>
        <begin position="273"/>
        <end position="296"/>
    </location>
</feature>
<feature type="transmembrane region" description="Helical" evidence="5">
    <location>
        <begin position="177"/>
        <end position="200"/>
    </location>
</feature>
<dbReference type="Pfam" id="PF07690">
    <property type="entry name" value="MFS_1"/>
    <property type="match status" value="1"/>
</dbReference>
<dbReference type="PANTHER" id="PTHR11662:SF399">
    <property type="entry name" value="FI19708P1-RELATED"/>
    <property type="match status" value="1"/>
</dbReference>
<dbReference type="Proteomes" id="UP000500767">
    <property type="component" value="Chromosome"/>
</dbReference>
<feature type="transmembrane region" description="Helical" evidence="5">
    <location>
        <begin position="308"/>
        <end position="327"/>
    </location>
</feature>
<keyword evidence="8" id="KW-1185">Reference proteome</keyword>
<evidence type="ECO:0000256" key="4">
    <source>
        <dbReference type="ARBA" id="ARBA00023136"/>
    </source>
</evidence>
<evidence type="ECO:0000313" key="8">
    <source>
        <dbReference type="Proteomes" id="UP000500767"/>
    </source>
</evidence>
<dbReference type="InterPro" id="IPR036259">
    <property type="entry name" value="MFS_trans_sf"/>
</dbReference>
<gene>
    <name evidence="7" type="ORF">HN018_19885</name>
</gene>
<feature type="transmembrane region" description="Helical" evidence="5">
    <location>
        <begin position="397"/>
        <end position="418"/>
    </location>
</feature>
<feature type="domain" description="Major facilitator superfamily (MFS) profile" evidence="6">
    <location>
        <begin position="27"/>
        <end position="423"/>
    </location>
</feature>
<evidence type="ECO:0000313" key="7">
    <source>
        <dbReference type="EMBL" id="QKE91992.1"/>
    </source>
</evidence>
<proteinExistence type="predicted"/>
<dbReference type="KEGG" id="lck:HN018_19885"/>
<evidence type="ECO:0000256" key="5">
    <source>
        <dbReference type="SAM" id="Phobius"/>
    </source>
</evidence>
<keyword evidence="4 5" id="KW-0472">Membrane</keyword>
<feature type="transmembrane region" description="Helical" evidence="5">
    <location>
        <begin position="60"/>
        <end position="81"/>
    </location>
</feature>
<feature type="transmembrane region" description="Helical" evidence="5">
    <location>
        <begin position="21"/>
        <end position="40"/>
    </location>
</feature>
<dbReference type="EMBL" id="CP053708">
    <property type="protein sequence ID" value="QKE91992.1"/>
    <property type="molecule type" value="Genomic_DNA"/>
</dbReference>
<organism evidence="7 8">
    <name type="scientific">Lichenicola cladoniae</name>
    <dbReference type="NCBI Taxonomy" id="1484109"/>
    <lineage>
        <taxon>Bacteria</taxon>
        <taxon>Pseudomonadati</taxon>
        <taxon>Pseudomonadota</taxon>
        <taxon>Alphaproteobacteria</taxon>
        <taxon>Acetobacterales</taxon>
        <taxon>Acetobacteraceae</taxon>
        <taxon>Lichenicola</taxon>
    </lineage>
</organism>
<dbReference type="Gene3D" id="1.20.1250.20">
    <property type="entry name" value="MFS general substrate transporter like domains"/>
    <property type="match status" value="2"/>
</dbReference>
<dbReference type="SUPFAM" id="SSF103473">
    <property type="entry name" value="MFS general substrate transporter"/>
    <property type="match status" value="1"/>
</dbReference>
<dbReference type="InterPro" id="IPR011701">
    <property type="entry name" value="MFS"/>
</dbReference>
<dbReference type="InterPro" id="IPR020846">
    <property type="entry name" value="MFS_dom"/>
</dbReference>
<dbReference type="InterPro" id="IPR050382">
    <property type="entry name" value="MFS_Na/Anion_cotransporter"/>
</dbReference>